<keyword evidence="2" id="KW-1185">Reference proteome</keyword>
<reference evidence="1 2" key="1">
    <citation type="submission" date="2018-09" db="EMBL/GenBank/DDBJ databases">
        <title>YIM 75507 draft genome.</title>
        <authorList>
            <person name="Tang S."/>
            <person name="Feng Y."/>
        </authorList>
    </citation>
    <scope>NUCLEOTIDE SEQUENCE [LARGE SCALE GENOMIC DNA]</scope>
    <source>
        <strain evidence="1 2">YIM 75507</strain>
    </source>
</reference>
<proteinExistence type="predicted"/>
<dbReference type="OrthoDB" id="5189092at2"/>
<protein>
    <submittedName>
        <fullName evidence="1">Uncharacterized protein</fullName>
    </submittedName>
</protein>
<dbReference type="Proteomes" id="UP000265768">
    <property type="component" value="Unassembled WGS sequence"/>
</dbReference>
<name>A0A3A4A4A1_9ACTN</name>
<accession>A0A3A4A4A1</accession>
<comment type="caution">
    <text evidence="1">The sequence shown here is derived from an EMBL/GenBank/DDBJ whole genome shotgun (WGS) entry which is preliminary data.</text>
</comment>
<dbReference type="EMBL" id="QZEY01000022">
    <property type="protein sequence ID" value="RJL22546.1"/>
    <property type="molecule type" value="Genomic_DNA"/>
</dbReference>
<sequence>MALVLAGDRTIYAPGQSPRFTVSMVSMASGTCELPARALTLRITSGHDLIWSSTDCVRPDSASFTLRRGSAVIRTLTWDRRRSTPGCRSPRAAARPGTYVATLTLNASKPHRHVFFLR</sequence>
<evidence type="ECO:0000313" key="1">
    <source>
        <dbReference type="EMBL" id="RJL22546.1"/>
    </source>
</evidence>
<dbReference type="AlphaFoldDB" id="A0A3A4A4A1"/>
<gene>
    <name evidence="1" type="ORF">D5H75_35610</name>
</gene>
<organism evidence="1 2">
    <name type="scientific">Bailinhaonella thermotolerans</name>
    <dbReference type="NCBI Taxonomy" id="1070861"/>
    <lineage>
        <taxon>Bacteria</taxon>
        <taxon>Bacillati</taxon>
        <taxon>Actinomycetota</taxon>
        <taxon>Actinomycetes</taxon>
        <taxon>Streptosporangiales</taxon>
        <taxon>Streptosporangiaceae</taxon>
        <taxon>Bailinhaonella</taxon>
    </lineage>
</organism>
<evidence type="ECO:0000313" key="2">
    <source>
        <dbReference type="Proteomes" id="UP000265768"/>
    </source>
</evidence>